<dbReference type="NCBIfam" id="NF033640">
    <property type="entry name" value="N_Twi_rSAM"/>
    <property type="match status" value="1"/>
</dbReference>
<evidence type="ECO:0000256" key="3">
    <source>
        <dbReference type="ARBA" id="ARBA00022723"/>
    </source>
</evidence>
<gene>
    <name evidence="6" type="ORF">SKTS_32490</name>
</gene>
<dbReference type="Gene3D" id="3.20.20.70">
    <property type="entry name" value="Aldolase class I"/>
    <property type="match status" value="1"/>
</dbReference>
<sequence length="415" mass="47454">MKDVHGNPLTVYEHSLVDIWNSADMRTIRRAMVSGAKVEGCRKCWEVEERGGSSKRMEANDIFLMEGKSIRQLKSATERDSFHSHSLPRDYQLDLGNVCNLKCRTCFSQYSSRIAADPVHRFWEKVGFHGGKCSGGDGTASPKPSDIEDCLVRSRFPSKLPWYEDHDFLIGELLEHPEYITGLQIIGGEPMVARQLAPVIYHIASKGMPDRVALNLTTNGTIFDPSLFSKIAEFWKISFSISIDGIGEYFEYIRYPGKWADILKHLDKYAEMKNVRRYVLPTFHIYNALNITDVFRFCDDRKLRLIFNTLGSPRFLAASVLPPKARRVAIDRLRVYAGSTRVHAHRQMAETLARELEEKGDSIDLDLIRKFMLFTNDLDSSRQKRFKDLYGETISLMAEDGIEWTDETLHAQAKG</sequence>
<dbReference type="SFLD" id="SFLDS00029">
    <property type="entry name" value="Radical_SAM"/>
    <property type="match status" value="1"/>
</dbReference>
<evidence type="ECO:0000256" key="2">
    <source>
        <dbReference type="ARBA" id="ARBA00022691"/>
    </source>
</evidence>
<organism evidence="6 7">
    <name type="scientific">Sulfurimicrobium lacus</name>
    <dbReference type="NCBI Taxonomy" id="2715678"/>
    <lineage>
        <taxon>Bacteria</taxon>
        <taxon>Pseudomonadati</taxon>
        <taxon>Pseudomonadota</taxon>
        <taxon>Betaproteobacteria</taxon>
        <taxon>Nitrosomonadales</taxon>
        <taxon>Sulfuricellaceae</taxon>
        <taxon>Sulfurimicrobium</taxon>
    </lineage>
</organism>
<name>A0A6F8VEX2_9PROT</name>
<keyword evidence="5" id="KW-0411">Iron-sulfur</keyword>
<dbReference type="InterPro" id="IPR050377">
    <property type="entry name" value="Radical_SAM_PqqE_MftC-like"/>
</dbReference>
<dbReference type="GO" id="GO:0003824">
    <property type="term" value="F:catalytic activity"/>
    <property type="evidence" value="ECO:0007669"/>
    <property type="project" value="InterPro"/>
</dbReference>
<dbReference type="PANTHER" id="PTHR11228">
    <property type="entry name" value="RADICAL SAM DOMAIN PROTEIN"/>
    <property type="match status" value="1"/>
</dbReference>
<protein>
    <recommendedName>
        <fullName evidence="8">Radical SAM core domain-containing protein</fullName>
    </recommendedName>
</protein>
<proteinExistence type="predicted"/>
<dbReference type="EMBL" id="AP022853">
    <property type="protein sequence ID" value="BCB28363.1"/>
    <property type="molecule type" value="Genomic_DNA"/>
</dbReference>
<dbReference type="Proteomes" id="UP000502260">
    <property type="component" value="Chromosome"/>
</dbReference>
<keyword evidence="7" id="KW-1185">Reference proteome</keyword>
<dbReference type="InterPro" id="IPR007197">
    <property type="entry name" value="rSAM"/>
</dbReference>
<dbReference type="PANTHER" id="PTHR11228:SF7">
    <property type="entry name" value="PQQA PEPTIDE CYCLASE"/>
    <property type="match status" value="1"/>
</dbReference>
<evidence type="ECO:0000256" key="1">
    <source>
        <dbReference type="ARBA" id="ARBA00001966"/>
    </source>
</evidence>
<evidence type="ECO:0000256" key="5">
    <source>
        <dbReference type="ARBA" id="ARBA00023014"/>
    </source>
</evidence>
<dbReference type="KEGG" id="slac:SKTS_32490"/>
<dbReference type="SUPFAM" id="SSF102114">
    <property type="entry name" value="Radical SAM enzymes"/>
    <property type="match status" value="1"/>
</dbReference>
<dbReference type="GO" id="GO:0046872">
    <property type="term" value="F:metal ion binding"/>
    <property type="evidence" value="ECO:0007669"/>
    <property type="project" value="UniProtKB-KW"/>
</dbReference>
<dbReference type="CDD" id="cd21109">
    <property type="entry name" value="SPASM"/>
    <property type="match status" value="1"/>
</dbReference>
<dbReference type="InterPro" id="IPR013785">
    <property type="entry name" value="Aldolase_TIM"/>
</dbReference>
<comment type="cofactor">
    <cofactor evidence="1">
        <name>[4Fe-4S] cluster</name>
        <dbReference type="ChEBI" id="CHEBI:49883"/>
    </cofactor>
</comment>
<dbReference type="AlphaFoldDB" id="A0A6F8VEX2"/>
<evidence type="ECO:0000256" key="4">
    <source>
        <dbReference type="ARBA" id="ARBA00023004"/>
    </source>
</evidence>
<reference evidence="7" key="1">
    <citation type="submission" date="2020-03" db="EMBL/GenBank/DDBJ databases">
        <title>Complete genome sequence of sulfur-oxidizing bacterium skT11.</title>
        <authorList>
            <person name="Kanda M."/>
            <person name="Kojima H."/>
            <person name="Fukui M."/>
        </authorList>
    </citation>
    <scope>NUCLEOTIDE SEQUENCE [LARGE SCALE GENOMIC DNA]</scope>
    <source>
        <strain evidence="7">skT11</strain>
    </source>
</reference>
<accession>A0A6F8VEX2</accession>
<dbReference type="InterPro" id="IPR058240">
    <property type="entry name" value="rSAM_sf"/>
</dbReference>
<keyword evidence="2" id="KW-0949">S-adenosyl-L-methionine</keyword>
<evidence type="ECO:0000313" key="6">
    <source>
        <dbReference type="EMBL" id="BCB28363.1"/>
    </source>
</evidence>
<keyword evidence="3" id="KW-0479">Metal-binding</keyword>
<evidence type="ECO:0008006" key="8">
    <source>
        <dbReference type="Google" id="ProtNLM"/>
    </source>
</evidence>
<evidence type="ECO:0000313" key="7">
    <source>
        <dbReference type="Proteomes" id="UP000502260"/>
    </source>
</evidence>
<dbReference type="GO" id="GO:0051536">
    <property type="term" value="F:iron-sulfur cluster binding"/>
    <property type="evidence" value="ECO:0007669"/>
    <property type="project" value="UniProtKB-KW"/>
</dbReference>
<keyword evidence="4" id="KW-0408">Iron</keyword>